<comment type="function">
    <text evidence="4">Component of the ribosome.</text>
</comment>
<protein>
    <recommendedName>
        <fullName evidence="4">60S ribosomal protein L7a</fullName>
    </recommendedName>
</protein>
<dbReference type="InterPro" id="IPR018492">
    <property type="entry name" value="Ribosomal_eL8/Nhp2"/>
</dbReference>
<dbReference type="GO" id="GO:0022625">
    <property type="term" value="C:cytosolic large ribosomal subunit"/>
    <property type="evidence" value="ECO:0007669"/>
    <property type="project" value="UniProtKB-UniRule"/>
</dbReference>
<evidence type="ECO:0000256" key="1">
    <source>
        <dbReference type="ARBA" id="ARBA00007337"/>
    </source>
</evidence>
<evidence type="ECO:0000256" key="3">
    <source>
        <dbReference type="ARBA" id="ARBA00023274"/>
    </source>
</evidence>
<evidence type="ECO:0000256" key="5">
    <source>
        <dbReference type="SAM" id="MobiDB-lite"/>
    </source>
</evidence>
<dbReference type="Pfam" id="PF01248">
    <property type="entry name" value="Ribosomal_L7Ae"/>
    <property type="match status" value="1"/>
</dbReference>
<evidence type="ECO:0000313" key="7">
    <source>
        <dbReference type="EMBL" id="TNJ30284.1"/>
    </source>
</evidence>
<feature type="region of interest" description="Disordered" evidence="5">
    <location>
        <begin position="1"/>
        <end position="22"/>
    </location>
</feature>
<sequence length="217" mass="24534">MALPEKKAARRQHHGRSKVPDFDLTPLVKWPKQVRIQRQKAVLKERLKVPPVINQFYNPVSKNLTHEILNFARKYSPETPEARKNRLAEAAKAKSENKPVPEPPKKLTVISGIRHVTGLIEKKKAKFVIIANDVDPIELVVWMPTLCHKMGIPYAIVRTKSELGRIVHLKKTGVLCFTDVETADKATFDKILQAVASEVDYEKAMKTYGGGVRGKKE</sequence>
<dbReference type="EMBL" id="VDLU01000001">
    <property type="protein sequence ID" value="TNJ30284.1"/>
    <property type="molecule type" value="Genomic_DNA"/>
</dbReference>
<dbReference type="SUPFAM" id="SSF55315">
    <property type="entry name" value="L30e-like"/>
    <property type="match status" value="1"/>
</dbReference>
<dbReference type="InterPro" id="IPR029064">
    <property type="entry name" value="Ribosomal_eL30-like_sf"/>
</dbReference>
<feature type="domain" description="Ribosomal protein eL8/eL30/eS12/Gadd45" evidence="6">
    <location>
        <begin position="105"/>
        <end position="182"/>
    </location>
</feature>
<keyword evidence="2 4" id="KW-0689">Ribosomal protein</keyword>
<name>A0A4Z1SX13_GIAMU</name>
<comment type="similarity">
    <text evidence="1 4">Belongs to the eukaryotic ribosomal protein eL8 family.</text>
</comment>
<dbReference type="PRINTS" id="PR00881">
    <property type="entry name" value="L7ARS6FAMILY"/>
</dbReference>
<dbReference type="InterPro" id="IPR050257">
    <property type="entry name" value="eL8/uL1-like"/>
</dbReference>
<dbReference type="OrthoDB" id="29563at2759"/>
<dbReference type="PANTHER" id="PTHR23105">
    <property type="entry name" value="RIBOSOMAL PROTEIN L7AE FAMILY MEMBER"/>
    <property type="match status" value="1"/>
</dbReference>
<dbReference type="InterPro" id="IPR001921">
    <property type="entry name" value="Ribosomal_eL8_euk"/>
</dbReference>
<accession>A0A4Z1SX13</accession>
<evidence type="ECO:0000259" key="6">
    <source>
        <dbReference type="Pfam" id="PF01248"/>
    </source>
</evidence>
<dbReference type="PRINTS" id="PR00882">
    <property type="entry name" value="RIBOSOMALL7A"/>
</dbReference>
<evidence type="ECO:0000313" key="8">
    <source>
        <dbReference type="Proteomes" id="UP000315496"/>
    </source>
</evidence>
<evidence type="ECO:0000256" key="4">
    <source>
        <dbReference type="RuleBase" id="RU367042"/>
    </source>
</evidence>
<proteinExistence type="inferred from homology"/>
<organism evidence="7 8">
    <name type="scientific">Giardia muris</name>
    <dbReference type="NCBI Taxonomy" id="5742"/>
    <lineage>
        <taxon>Eukaryota</taxon>
        <taxon>Metamonada</taxon>
        <taxon>Diplomonadida</taxon>
        <taxon>Hexamitidae</taxon>
        <taxon>Giardiinae</taxon>
        <taxon>Giardia</taxon>
    </lineage>
</organism>
<evidence type="ECO:0000256" key="2">
    <source>
        <dbReference type="ARBA" id="ARBA00022980"/>
    </source>
</evidence>
<reference evidence="7 8" key="1">
    <citation type="submission" date="2019-05" db="EMBL/GenBank/DDBJ databases">
        <title>The compact genome of Giardia muris reveals important steps in the evolution of intestinal protozoan parasites.</title>
        <authorList>
            <person name="Xu F."/>
            <person name="Jimenez-Gonzalez A."/>
            <person name="Einarsson E."/>
            <person name="Astvaldsson A."/>
            <person name="Peirasmaki D."/>
            <person name="Eckmann L."/>
            <person name="Andersson J.O."/>
            <person name="Svard S.G."/>
            <person name="Jerlstrom-Hultqvist J."/>
        </authorList>
    </citation>
    <scope>NUCLEOTIDE SEQUENCE [LARGE SCALE GENOMIC DNA]</scope>
    <source>
        <strain evidence="7 8">Roberts-Thomson</strain>
    </source>
</reference>
<gene>
    <name evidence="7" type="ORF">GMRT_14178</name>
</gene>
<dbReference type="AlphaFoldDB" id="A0A4Z1SX13"/>
<dbReference type="Proteomes" id="UP000315496">
    <property type="component" value="Chromosome 1"/>
</dbReference>
<keyword evidence="8" id="KW-1185">Reference proteome</keyword>
<dbReference type="VEuPathDB" id="GiardiaDB:GMRT_14178"/>
<comment type="caution">
    <text evidence="7">The sequence shown here is derived from an EMBL/GenBank/DDBJ whole genome shotgun (WGS) entry which is preliminary data.</text>
</comment>
<dbReference type="Gene3D" id="3.30.1330.30">
    <property type="match status" value="1"/>
</dbReference>
<feature type="compositionally biased region" description="Basic residues" evidence="5">
    <location>
        <begin position="8"/>
        <end position="17"/>
    </location>
</feature>
<dbReference type="InterPro" id="IPR004038">
    <property type="entry name" value="Ribosomal_eL8/eL30/eS12/Gad45"/>
</dbReference>
<keyword evidence="3 4" id="KW-0687">Ribonucleoprotein</keyword>
<dbReference type="GO" id="GO:0003723">
    <property type="term" value="F:RNA binding"/>
    <property type="evidence" value="ECO:0007669"/>
    <property type="project" value="UniProtKB-UniRule"/>
</dbReference>